<dbReference type="EMBL" id="JACBZI010000001">
    <property type="protein sequence ID" value="NYI09810.1"/>
    <property type="molecule type" value="Genomic_DNA"/>
</dbReference>
<dbReference type="AlphaFoldDB" id="A0A7Y9YCQ0"/>
<name>A0A7Y9YCQ0_9ACTN</name>
<accession>A0A7Y9YCQ0</accession>
<comment type="caution">
    <text evidence="2">The sequence shown here is derived from an EMBL/GenBank/DDBJ whole genome shotgun (WGS) entry which is preliminary data.</text>
</comment>
<dbReference type="CDD" id="cd00085">
    <property type="entry name" value="HNHc"/>
    <property type="match status" value="1"/>
</dbReference>
<proteinExistence type="predicted"/>
<evidence type="ECO:0000313" key="3">
    <source>
        <dbReference type="Proteomes" id="UP000537326"/>
    </source>
</evidence>
<dbReference type="Proteomes" id="UP000537326">
    <property type="component" value="Unassembled WGS sequence"/>
</dbReference>
<evidence type="ECO:0008006" key="4">
    <source>
        <dbReference type="Google" id="ProtNLM"/>
    </source>
</evidence>
<feature type="region of interest" description="Disordered" evidence="1">
    <location>
        <begin position="439"/>
        <end position="459"/>
    </location>
</feature>
<reference evidence="2 3" key="1">
    <citation type="submission" date="2020-07" db="EMBL/GenBank/DDBJ databases">
        <title>Sequencing the genomes of 1000 actinobacteria strains.</title>
        <authorList>
            <person name="Klenk H.-P."/>
        </authorList>
    </citation>
    <scope>NUCLEOTIDE SEQUENCE [LARGE SCALE GENOMIC DNA]</scope>
    <source>
        <strain evidence="2 3">DSM 18248</strain>
    </source>
</reference>
<evidence type="ECO:0000256" key="1">
    <source>
        <dbReference type="SAM" id="MobiDB-lite"/>
    </source>
</evidence>
<evidence type="ECO:0000313" key="2">
    <source>
        <dbReference type="EMBL" id="NYI09810.1"/>
    </source>
</evidence>
<feature type="compositionally biased region" description="Basic and acidic residues" evidence="1">
    <location>
        <begin position="443"/>
        <end position="459"/>
    </location>
</feature>
<dbReference type="InterPro" id="IPR003615">
    <property type="entry name" value="HNH_nuc"/>
</dbReference>
<dbReference type="RefSeq" id="WP_179530737.1">
    <property type="nucleotide sequence ID" value="NZ_JACBZI010000001.1"/>
</dbReference>
<keyword evidence="3" id="KW-1185">Reference proteome</keyword>
<protein>
    <recommendedName>
        <fullName evidence="4">DUF222 domain-containing protein</fullName>
    </recommendedName>
</protein>
<organism evidence="2 3">
    <name type="scientific">Nocardioides marinus</name>
    <dbReference type="NCBI Taxonomy" id="374514"/>
    <lineage>
        <taxon>Bacteria</taxon>
        <taxon>Bacillati</taxon>
        <taxon>Actinomycetota</taxon>
        <taxon>Actinomycetes</taxon>
        <taxon>Propionibacteriales</taxon>
        <taxon>Nocardioidaceae</taxon>
        <taxon>Nocardioides</taxon>
    </lineage>
</organism>
<sequence>MTPSPLVAMTDLSEEQILARASVCARGMRRAGAELLVLAYEWAVAHPVDKLDPAEAGKPGRERATVLGGPGTPEVTEFAAAEFGARIERTSHHGRKLMAAALDLKLRLPVLWGRVQALEVRDSYAIHVAERTRDLSADEAAWVDQEVAEAADGRIPWTHFETLVTGKVAAAAPARAKEKEERAAAATYARVLRPRAGDETHGMGTFVVRGPLPVIEALDAAVTTLAHRLQEHLPEPTGPDDDSPSIDQLRVQAIALLASPTVIDQAPADGEVDLRDLLPAVELTVHLYGGAREVSPEHGELDRVARVDGWGPVTESWLRDVLGRYARFVVRPVLDLEGLAPVEAYEIPQRHRRAVQQISPTEAFPWGTTRSTGPTIQLDHVVPWDPHGPPDQTGTHNLSPLSTLHHRLKTHGAWQSAMPWPGVHLWRDPHGQVYLHDTSGTRGLDKLDQHGALDNRDNRRADSPYTAVVQWYETGPIPVPDLPTTWSAA</sequence>
<gene>
    <name evidence="2" type="ORF">BKA05_001325</name>
</gene>